<evidence type="ECO:0000313" key="3">
    <source>
        <dbReference type="Proteomes" id="UP000620104"/>
    </source>
</evidence>
<dbReference type="PRINTS" id="PR00069">
    <property type="entry name" value="ALDKETRDTASE"/>
</dbReference>
<dbReference type="OrthoDB" id="5945798at2759"/>
<dbReference type="AlphaFoldDB" id="A0A8H3TPR2"/>
<protein>
    <recommendedName>
        <fullName evidence="1">NADP-dependent oxidoreductase domain-containing protein</fullName>
    </recommendedName>
</protein>
<dbReference type="SUPFAM" id="SSF51430">
    <property type="entry name" value="NAD(P)-linked oxidoreductase"/>
    <property type="match status" value="1"/>
</dbReference>
<accession>A0A8H3TPR2</accession>
<sequence>MLTLKLNTGHAIPAIGMGCWMGKPTPTQDNPETYEMVKECLSVGYRHLDTAYGYGNEQAVGKAVRDSGVPREEIFVTTKLTNEHHGCVQRGFQSSLDALGISYIDLYKYAKPEGTVLLSWAVQRGWTAVPKTVNPKRMRDNFDIFTLDQEDFEALLRVHEEPGKLLHLCNYEQGDIRKTKMIFGWSLEDMGWENLD</sequence>
<reference evidence="2" key="1">
    <citation type="submission" date="2020-07" db="EMBL/GenBank/DDBJ databases">
        <title>Draft Genome Sequence of a Deep-Sea Yeast, Naganishia (Cryptococcus) liquefaciens strain N6.</title>
        <authorList>
            <person name="Han Y.W."/>
            <person name="Kajitani R."/>
            <person name="Morimoto H."/>
            <person name="Parhat M."/>
            <person name="Tsubouchi H."/>
            <person name="Bakenova O."/>
            <person name="Ogata M."/>
            <person name="Argunhan B."/>
            <person name="Aoki R."/>
            <person name="Kajiwara S."/>
            <person name="Itoh T."/>
            <person name="Iwasaki H."/>
        </authorList>
    </citation>
    <scope>NUCLEOTIDE SEQUENCE</scope>
    <source>
        <strain evidence="2">N6</strain>
    </source>
</reference>
<gene>
    <name evidence="2" type="ORF">NliqN6_0481</name>
</gene>
<proteinExistence type="predicted"/>
<dbReference type="PANTHER" id="PTHR43827:SF13">
    <property type="entry name" value="ALDO_KETO REDUCTASE FAMILY PROTEIN"/>
    <property type="match status" value="1"/>
</dbReference>
<dbReference type="PROSITE" id="PS51257">
    <property type="entry name" value="PROKAR_LIPOPROTEIN"/>
    <property type="match status" value="1"/>
</dbReference>
<dbReference type="Pfam" id="PF00248">
    <property type="entry name" value="Aldo_ket_red"/>
    <property type="match status" value="1"/>
</dbReference>
<dbReference type="InterPro" id="IPR020471">
    <property type="entry name" value="AKR"/>
</dbReference>
<dbReference type="InterPro" id="IPR018170">
    <property type="entry name" value="Aldo/ket_reductase_CS"/>
</dbReference>
<comment type="caution">
    <text evidence="2">The sequence shown here is derived from an EMBL/GenBank/DDBJ whole genome shotgun (WGS) entry which is preliminary data.</text>
</comment>
<evidence type="ECO:0000313" key="2">
    <source>
        <dbReference type="EMBL" id="GHJ84079.1"/>
    </source>
</evidence>
<dbReference type="GO" id="GO:0016491">
    <property type="term" value="F:oxidoreductase activity"/>
    <property type="evidence" value="ECO:0007669"/>
    <property type="project" value="InterPro"/>
</dbReference>
<dbReference type="PROSITE" id="PS00798">
    <property type="entry name" value="ALDOKETO_REDUCTASE_1"/>
    <property type="match status" value="1"/>
</dbReference>
<feature type="domain" description="NADP-dependent oxidoreductase" evidence="1">
    <location>
        <begin position="15"/>
        <end position="114"/>
    </location>
</feature>
<organism evidence="2 3">
    <name type="scientific">Naganishia liquefaciens</name>
    <dbReference type="NCBI Taxonomy" id="104408"/>
    <lineage>
        <taxon>Eukaryota</taxon>
        <taxon>Fungi</taxon>
        <taxon>Dikarya</taxon>
        <taxon>Basidiomycota</taxon>
        <taxon>Agaricomycotina</taxon>
        <taxon>Tremellomycetes</taxon>
        <taxon>Filobasidiales</taxon>
        <taxon>Filobasidiaceae</taxon>
        <taxon>Naganishia</taxon>
    </lineage>
</organism>
<dbReference type="InterPro" id="IPR036812">
    <property type="entry name" value="NAD(P)_OxRdtase_dom_sf"/>
</dbReference>
<evidence type="ECO:0000259" key="1">
    <source>
        <dbReference type="Pfam" id="PF00248"/>
    </source>
</evidence>
<dbReference type="EMBL" id="BLZA01000005">
    <property type="protein sequence ID" value="GHJ84079.1"/>
    <property type="molecule type" value="Genomic_DNA"/>
</dbReference>
<dbReference type="Gene3D" id="3.20.20.100">
    <property type="entry name" value="NADP-dependent oxidoreductase domain"/>
    <property type="match status" value="2"/>
</dbReference>
<name>A0A8H3TPR2_9TREE</name>
<dbReference type="Proteomes" id="UP000620104">
    <property type="component" value="Unassembled WGS sequence"/>
</dbReference>
<keyword evidence="3" id="KW-1185">Reference proteome</keyword>
<dbReference type="PANTHER" id="PTHR43827">
    <property type="entry name" value="2,5-DIKETO-D-GLUCONIC ACID REDUCTASE"/>
    <property type="match status" value="1"/>
</dbReference>
<dbReference type="InterPro" id="IPR023210">
    <property type="entry name" value="NADP_OxRdtase_dom"/>
</dbReference>